<accession>A0A9X5F9Y6</accession>
<dbReference type="InterPro" id="IPR036388">
    <property type="entry name" value="WH-like_DNA-bd_sf"/>
</dbReference>
<feature type="compositionally biased region" description="Low complexity" evidence="1">
    <location>
        <begin position="36"/>
        <end position="46"/>
    </location>
</feature>
<gene>
    <name evidence="3" type="ORF">HF995_04680</name>
</gene>
<keyword evidence="4" id="KW-1185">Reference proteome</keyword>
<feature type="domain" description="Transcription regulator PadR N-terminal" evidence="2">
    <location>
        <begin position="109"/>
        <end position="177"/>
    </location>
</feature>
<dbReference type="PANTHER" id="PTHR43252">
    <property type="entry name" value="TRANSCRIPTIONAL REGULATOR YQJI"/>
    <property type="match status" value="1"/>
</dbReference>
<feature type="region of interest" description="Disordered" evidence="1">
    <location>
        <begin position="1"/>
        <end position="102"/>
    </location>
</feature>
<dbReference type="EMBL" id="JAAXOW010000001">
    <property type="protein sequence ID" value="NKX92576.1"/>
    <property type="molecule type" value="Genomic_DNA"/>
</dbReference>
<evidence type="ECO:0000313" key="3">
    <source>
        <dbReference type="EMBL" id="NKX92576.1"/>
    </source>
</evidence>
<dbReference type="RefSeq" id="WP_168446598.1">
    <property type="nucleotide sequence ID" value="NZ_JAAXOW010000001.1"/>
</dbReference>
<feature type="compositionally biased region" description="Basic and acidic residues" evidence="1">
    <location>
        <begin position="26"/>
        <end position="35"/>
    </location>
</feature>
<dbReference type="Pfam" id="PF03551">
    <property type="entry name" value="PadR"/>
    <property type="match status" value="1"/>
</dbReference>
<proteinExistence type="predicted"/>
<dbReference type="PANTHER" id="PTHR43252:SF2">
    <property type="entry name" value="TRANSCRIPTION REGULATOR, PADR-LIKE FAMILY"/>
    <property type="match status" value="1"/>
</dbReference>
<evidence type="ECO:0000256" key="1">
    <source>
        <dbReference type="SAM" id="MobiDB-lite"/>
    </source>
</evidence>
<feature type="compositionally biased region" description="Basic residues" evidence="1">
    <location>
        <begin position="90"/>
        <end position="100"/>
    </location>
</feature>
<dbReference type="Gene3D" id="1.10.10.10">
    <property type="entry name" value="Winged helix-like DNA-binding domain superfamily/Winged helix DNA-binding domain"/>
    <property type="match status" value="1"/>
</dbReference>
<organism evidence="3 4">
    <name type="scientific">Sanguibacter hominis ATCC BAA-789</name>
    <dbReference type="NCBI Taxonomy" id="1312740"/>
    <lineage>
        <taxon>Bacteria</taxon>
        <taxon>Bacillati</taxon>
        <taxon>Actinomycetota</taxon>
        <taxon>Actinomycetes</taxon>
        <taxon>Micrococcales</taxon>
        <taxon>Sanguibacteraceae</taxon>
        <taxon>Sanguibacter</taxon>
    </lineage>
</organism>
<comment type="caution">
    <text evidence="3">The sequence shown here is derived from an EMBL/GenBank/DDBJ whole genome shotgun (WGS) entry which is preliminary data.</text>
</comment>
<dbReference type="InterPro" id="IPR011991">
    <property type="entry name" value="ArsR-like_HTH"/>
</dbReference>
<dbReference type="AlphaFoldDB" id="A0A9X5F9Y6"/>
<reference evidence="3 4" key="1">
    <citation type="submission" date="2020-04" db="EMBL/GenBank/DDBJ databases">
        <title>MicrobeNet Type strains.</title>
        <authorList>
            <person name="Nicholson A.C."/>
        </authorList>
    </citation>
    <scope>NUCLEOTIDE SEQUENCE [LARGE SCALE GENOMIC DNA]</scope>
    <source>
        <strain evidence="3 4">ATCC BAA-789</strain>
    </source>
</reference>
<dbReference type="Proteomes" id="UP000774283">
    <property type="component" value="Unassembled WGS sequence"/>
</dbReference>
<dbReference type="CDD" id="cd00090">
    <property type="entry name" value="HTH_ARSR"/>
    <property type="match status" value="1"/>
</dbReference>
<name>A0A9X5F9Y6_9MICO</name>
<dbReference type="SUPFAM" id="SSF46785">
    <property type="entry name" value="Winged helix' DNA-binding domain"/>
    <property type="match status" value="1"/>
</dbReference>
<dbReference type="InterPro" id="IPR005149">
    <property type="entry name" value="Tscrpt_reg_PadR_N"/>
</dbReference>
<feature type="compositionally biased region" description="Pro residues" evidence="1">
    <location>
        <begin position="74"/>
        <end position="87"/>
    </location>
</feature>
<evidence type="ECO:0000313" key="4">
    <source>
        <dbReference type="Proteomes" id="UP000774283"/>
    </source>
</evidence>
<protein>
    <submittedName>
        <fullName evidence="3">PadR family transcriptional regulator</fullName>
    </submittedName>
</protein>
<sequence>MRTPRITPDFFSPDGPRRGRRRHHHGDFGPDDAPRPRQGGPRAFGPAGFGPGGPPADLDEDDLDPGFGRLGPGPFGPGPFGPGPFGPGGPRRHGRGPRRAGRGDVRLAVLSLLAEEPSNGYGLIKSIAARTGDVWRPSPGSVYPTLQQLVDEGLVDTTGEGRGTEYTLSEAGRTYVAENAEQIARTWATTPGQSATDVAFHESVTKLRGAIQQLRHGATDEQQAAATEKLDEVRRALYLILAE</sequence>
<dbReference type="InterPro" id="IPR036390">
    <property type="entry name" value="WH_DNA-bd_sf"/>
</dbReference>
<evidence type="ECO:0000259" key="2">
    <source>
        <dbReference type="Pfam" id="PF03551"/>
    </source>
</evidence>